<sequence>MTNFCFIKLLFLAVLIKICSSKVIIIGTGPSGIAAATKLLKNNVSDILILEAENRIGGRINSIEFGDAFVDMGAEWCHGQEDNIVYSLIKDYNILRHTATELASFYSDGKQVDETLNKQLFDIIEDIYVPDGNKKQREGISLGEYCTDRQALRRLRECLRTDWSSHPAGEQADVSLLCRRGSATHCEEPATSGPDQVVYGGCKMSQSALPRASSSPSVYSGIGEAKVRPQGTGVGSEGIPAPDFFGPPLHTRSAGELLNMATLPTNKRTPKNSTEESPNGAFKTPTAQHVRSPITIDLTTFNIVKPGGSSGDTTSAPDMSSTKEVICKLRCREEEQLQKCIGVIKTMKAAIGRQKNVSMDVKNGLKELKEAVKMISDCRKRWKKAELQAGEHAQKASASATKTQATSSTGNKNVEKKEVHTSKNVWMKDRAGRRKQAQEEKKAAAKSSDSKQQQKISGGQRKDDSTDNKKPKKNKRRNRNAKPRLDALLVKPAQGQSYADVLRELRSNAKPEETGTEIKAVRKTRAGDMLLELGPSTKDTAGFSSALKKILGEKADISTLEPKETLEFRDLDCLTTTEEVRAAVKAKLGDSDAEVKISLTNANSRGLRMAIVQLSQRQALKLLETPRIKIGWINSRIRRRVEVVRYFTAIDNLNLTDSRNQTIAYDFIDFFQSYVDSSEGAFTWFEPSAESDYRDCPGDLGLNWNGWGYKTILDLLMQKFPNSSIPLPIDDKIILNKQVQKIVWDSKDDDVIVKCLDGSWYHGDHVIFTPSLGVLKEKHGQLFEPQLPLQKQNAIEKLGIGAVMKIMLLFDKPWWPNTFTGASFIWSVDHKNSNNFHKFTKLGRTWIFDVLGVIPVANNPNVLSFWFTGKSIPIIEQLDNVDVLEGVNFLLQTFLGSTYNLTYPITITK</sequence>
<proteinExistence type="predicted"/>
<organism evidence="1 2">
    <name type="scientific">Holotrichia oblita</name>
    <name type="common">Chafer beetle</name>
    <dbReference type="NCBI Taxonomy" id="644536"/>
    <lineage>
        <taxon>Eukaryota</taxon>
        <taxon>Metazoa</taxon>
        <taxon>Ecdysozoa</taxon>
        <taxon>Arthropoda</taxon>
        <taxon>Hexapoda</taxon>
        <taxon>Insecta</taxon>
        <taxon>Pterygota</taxon>
        <taxon>Neoptera</taxon>
        <taxon>Endopterygota</taxon>
        <taxon>Coleoptera</taxon>
        <taxon>Polyphaga</taxon>
        <taxon>Scarabaeiformia</taxon>
        <taxon>Scarabaeidae</taxon>
        <taxon>Melolonthinae</taxon>
        <taxon>Holotrichia</taxon>
    </lineage>
</organism>
<comment type="caution">
    <text evidence="1">The sequence shown here is derived from an EMBL/GenBank/DDBJ whole genome shotgun (WGS) entry which is preliminary data.</text>
</comment>
<name>A0ACB9TN98_HOLOL</name>
<dbReference type="Proteomes" id="UP001056778">
    <property type="component" value="Chromosome 2"/>
</dbReference>
<accession>A0ACB9TN98</accession>
<dbReference type="EMBL" id="CM043016">
    <property type="protein sequence ID" value="KAI4468242.1"/>
    <property type="molecule type" value="Genomic_DNA"/>
</dbReference>
<gene>
    <name evidence="1" type="ORF">MML48_2g00012159</name>
</gene>
<protein>
    <submittedName>
        <fullName evidence="1">Flavin monoamine oxidase</fullName>
    </submittedName>
</protein>
<evidence type="ECO:0000313" key="1">
    <source>
        <dbReference type="EMBL" id="KAI4468242.1"/>
    </source>
</evidence>
<evidence type="ECO:0000313" key="2">
    <source>
        <dbReference type="Proteomes" id="UP001056778"/>
    </source>
</evidence>
<reference evidence="1" key="1">
    <citation type="submission" date="2022-04" db="EMBL/GenBank/DDBJ databases">
        <title>Chromosome-scale genome assembly of Holotrichia oblita Faldermann.</title>
        <authorList>
            <person name="Rongchong L."/>
        </authorList>
    </citation>
    <scope>NUCLEOTIDE SEQUENCE</scope>
    <source>
        <strain evidence="1">81SQS9</strain>
    </source>
</reference>
<keyword evidence="2" id="KW-1185">Reference proteome</keyword>